<dbReference type="RefSeq" id="WP_007019015.1">
    <property type="nucleotide sequence ID" value="NZ_CH724120.1"/>
</dbReference>
<name>Q1N1J5_9GAMM</name>
<evidence type="ECO:0000313" key="1">
    <source>
        <dbReference type="EMBL" id="EAT12055.1"/>
    </source>
</evidence>
<dbReference type="AlphaFoldDB" id="Q1N1J5"/>
<dbReference type="EMBL" id="AAQH01000010">
    <property type="protein sequence ID" value="EAT12055.1"/>
    <property type="molecule type" value="Genomic_DNA"/>
</dbReference>
<accession>Q1N1J5</accession>
<comment type="caution">
    <text evidence="1">The sequence shown here is derived from an EMBL/GenBank/DDBJ whole genome shotgun (WGS) entry which is preliminary data.</text>
</comment>
<sequence length="184" mass="20682">MAQFEIHTPETAPEKSKELLAKSKKAFGMIPNLHGVMAESPELLDAYQRVHELFMNSSFNEDELTVVWQSINVENNCHYCVPAHTGIAKSMGVSDELSEALRNETPIADERLEALRTFTLSVVRDQGFVSADKVTAFLDAGFTKQNILEIILGYSQKIMSNYTNHFADTPVDEPFKPMAWTKVK</sequence>
<gene>
    <name evidence="1" type="ORF">RED65_03415</name>
</gene>
<reference evidence="1 2" key="1">
    <citation type="submission" date="2006-03" db="EMBL/GenBank/DDBJ databases">
        <authorList>
            <person name="Pinhassi J."/>
            <person name="Pedros-Alio C."/>
            <person name="Ferriera S."/>
            <person name="Johnson J."/>
            <person name="Kravitz S."/>
            <person name="Halpern A."/>
            <person name="Remington K."/>
            <person name="Beeson K."/>
            <person name="Tran B."/>
            <person name="Rogers Y.-H."/>
            <person name="Friedman R."/>
            <person name="Venter J.C."/>
        </authorList>
    </citation>
    <scope>NUCLEOTIDE SEQUENCE [LARGE SCALE GENOMIC DNA]</scope>
    <source>
        <strain evidence="1 2">RED65</strain>
    </source>
</reference>
<dbReference type="PANTHER" id="PTHR35446:SF3">
    <property type="entry name" value="CMD DOMAIN-CONTAINING PROTEIN"/>
    <property type="match status" value="1"/>
</dbReference>
<dbReference type="PANTHER" id="PTHR35446">
    <property type="entry name" value="SI:CH211-175M2.5"/>
    <property type="match status" value="1"/>
</dbReference>
<evidence type="ECO:0000313" key="2">
    <source>
        <dbReference type="Proteomes" id="UP000004263"/>
    </source>
</evidence>
<proteinExistence type="predicted"/>
<dbReference type="SUPFAM" id="SSF69118">
    <property type="entry name" value="AhpD-like"/>
    <property type="match status" value="1"/>
</dbReference>
<dbReference type="STRING" id="207949.RED65_03415"/>
<dbReference type="Gene3D" id="1.20.1290.10">
    <property type="entry name" value="AhpD-like"/>
    <property type="match status" value="1"/>
</dbReference>
<keyword evidence="2" id="KW-1185">Reference proteome</keyword>
<dbReference type="InterPro" id="IPR029032">
    <property type="entry name" value="AhpD-like"/>
</dbReference>
<organism evidence="1 2">
    <name type="scientific">Bermanella marisrubri</name>
    <dbReference type="NCBI Taxonomy" id="207949"/>
    <lineage>
        <taxon>Bacteria</taxon>
        <taxon>Pseudomonadati</taxon>
        <taxon>Pseudomonadota</taxon>
        <taxon>Gammaproteobacteria</taxon>
        <taxon>Oceanospirillales</taxon>
        <taxon>Oceanospirillaceae</taxon>
        <taxon>Bermanella</taxon>
    </lineage>
</organism>
<dbReference type="HOGENOM" id="CLU_082760_5_1_6"/>
<protein>
    <submittedName>
        <fullName evidence="1">Uncharacterized protein</fullName>
    </submittedName>
</protein>
<dbReference type="OrthoDB" id="9808310at2"/>
<dbReference type="Proteomes" id="UP000004263">
    <property type="component" value="Unassembled WGS sequence"/>
</dbReference>